<comment type="cofactor">
    <cofactor evidence="1 6">
        <name>pyridoxal 5'-phosphate</name>
        <dbReference type="ChEBI" id="CHEBI:597326"/>
    </cofactor>
</comment>
<comment type="caution">
    <text evidence="8">The sequence shown here is derived from an EMBL/GenBank/DDBJ whole genome shotgun (WGS) entry which is preliminary data.</text>
</comment>
<keyword evidence="4 6" id="KW-0808">Transferase</keyword>
<dbReference type="GO" id="GO:0030170">
    <property type="term" value="F:pyridoxal phosphate binding"/>
    <property type="evidence" value="ECO:0007669"/>
    <property type="project" value="InterPro"/>
</dbReference>
<evidence type="ECO:0000256" key="5">
    <source>
        <dbReference type="ARBA" id="ARBA00022898"/>
    </source>
</evidence>
<dbReference type="PROSITE" id="PS00105">
    <property type="entry name" value="AA_TRANSFER_CLASS_1"/>
    <property type="match status" value="1"/>
</dbReference>
<dbReference type="SUPFAM" id="SSF53383">
    <property type="entry name" value="PLP-dependent transferases"/>
    <property type="match status" value="1"/>
</dbReference>
<dbReference type="PANTHER" id="PTHR46383:SF1">
    <property type="entry name" value="ASPARTATE AMINOTRANSFERASE"/>
    <property type="match status" value="1"/>
</dbReference>
<dbReference type="GO" id="GO:0008483">
    <property type="term" value="F:transaminase activity"/>
    <property type="evidence" value="ECO:0007669"/>
    <property type="project" value="UniProtKB-KW"/>
</dbReference>
<dbReference type="PANTHER" id="PTHR46383">
    <property type="entry name" value="ASPARTATE AMINOTRANSFERASE"/>
    <property type="match status" value="1"/>
</dbReference>
<dbReference type="Pfam" id="PF00155">
    <property type="entry name" value="Aminotran_1_2"/>
    <property type="match status" value="1"/>
</dbReference>
<dbReference type="InterPro" id="IPR050596">
    <property type="entry name" value="AspAT/PAT-like"/>
</dbReference>
<dbReference type="Gene3D" id="3.40.640.10">
    <property type="entry name" value="Type I PLP-dependent aspartate aminotransferase-like (Major domain)"/>
    <property type="match status" value="1"/>
</dbReference>
<organism evidence="8 9">
    <name type="scientific">Lactobacillus crispatus</name>
    <dbReference type="NCBI Taxonomy" id="47770"/>
    <lineage>
        <taxon>Bacteria</taxon>
        <taxon>Bacillati</taxon>
        <taxon>Bacillota</taxon>
        <taxon>Bacilli</taxon>
        <taxon>Lactobacillales</taxon>
        <taxon>Lactobacillaceae</taxon>
        <taxon>Lactobacillus</taxon>
    </lineage>
</organism>
<feature type="domain" description="Aminotransferase class I/classII large" evidence="7">
    <location>
        <begin position="35"/>
        <end position="388"/>
    </location>
</feature>
<protein>
    <recommendedName>
        <fullName evidence="6">Aminotransferase</fullName>
        <ecNumber evidence="6">2.6.1.-</ecNumber>
    </recommendedName>
</protein>
<dbReference type="GO" id="GO:0006520">
    <property type="term" value="P:amino acid metabolic process"/>
    <property type="evidence" value="ECO:0007669"/>
    <property type="project" value="InterPro"/>
</dbReference>
<accession>A0A109DDC5</accession>
<dbReference type="Proteomes" id="UP000067598">
    <property type="component" value="Unassembled WGS sequence"/>
</dbReference>
<dbReference type="EC" id="2.6.1.-" evidence="6"/>
<dbReference type="PATRIC" id="fig|47770.28.peg.1039"/>
<reference evidence="8 9" key="1">
    <citation type="journal article" date="2016" name="Microbiology (Mosc.)">
        <title>Comparison of Lactobacillus crispatus isolates from Lactobacillus-dominated vaginal microbiomes with isolates from microbiomes containing bacterial vaginosis-associated bacteria.</title>
        <authorList>
            <person name="Abdelmaksoud A.A."/>
            <person name="Koparde V.N."/>
            <person name="Sheth N.U."/>
            <person name="Serrano M.G."/>
            <person name="Glascock A.L."/>
            <person name="Fettweis J.M."/>
            <person name="Strauss Iii J.F."/>
            <person name="Buck G.A."/>
            <person name="Jefferson K.K."/>
        </authorList>
    </citation>
    <scope>NUCLEOTIDE SEQUENCE [LARGE SCALE GENOMIC DNA]</scope>
    <source>
        <strain evidence="8 9">VMC3</strain>
    </source>
</reference>
<dbReference type="InterPro" id="IPR004839">
    <property type="entry name" value="Aminotransferase_I/II_large"/>
</dbReference>
<dbReference type="AlphaFoldDB" id="A0A109DDC5"/>
<sequence>MNIKENLSNRIKRVKPSVTNDSNRQAKELIKNGIHVFNLSNGDISLPTPEIAKNAAIEAIENDDTKYTLASGKEELRKAIADQYNRKYDLDYKYQNVLVGSGTKNVLFTLMGVLCNHDDEIIVPTPCWPSYFEQIKLFGATPKIIECGIENNFKLTAKLLSKNITTRTKAVILNSPNNPSGSIYSKEELAELAKVLEKHDDIFIIFDDVYSEIASPRSSFYNIVCLSKNIQNRTIIAGGISKNYGMTGWRIGWLIGPEEIISASSSFQSHSLGSAVTISQDAAISLLNHVDESPFNEIFSERRKTMVEELRKIKELTFIEPQGACYIFPSIKKLVGKKYDGVILKNSKQFCELALKYGHISVIPGEACGLEGYLRLSFGSLTSAQIKENMFQLKQFVENFR</sequence>
<dbReference type="Gene3D" id="3.90.1150.10">
    <property type="entry name" value="Aspartate Aminotransferase, domain 1"/>
    <property type="match status" value="1"/>
</dbReference>
<evidence type="ECO:0000313" key="9">
    <source>
        <dbReference type="Proteomes" id="UP000067598"/>
    </source>
</evidence>
<dbReference type="InterPro" id="IPR015421">
    <property type="entry name" value="PyrdxlP-dep_Trfase_major"/>
</dbReference>
<dbReference type="EMBL" id="LJGP01000030">
    <property type="protein sequence ID" value="KWU03355.1"/>
    <property type="molecule type" value="Genomic_DNA"/>
</dbReference>
<gene>
    <name evidence="8" type="ORF">AEL95_07840</name>
</gene>
<proteinExistence type="inferred from homology"/>
<dbReference type="InterPro" id="IPR015422">
    <property type="entry name" value="PyrdxlP-dep_Trfase_small"/>
</dbReference>
<evidence type="ECO:0000256" key="4">
    <source>
        <dbReference type="ARBA" id="ARBA00022679"/>
    </source>
</evidence>
<evidence type="ECO:0000256" key="2">
    <source>
        <dbReference type="ARBA" id="ARBA00007441"/>
    </source>
</evidence>
<evidence type="ECO:0000256" key="6">
    <source>
        <dbReference type="RuleBase" id="RU000481"/>
    </source>
</evidence>
<keyword evidence="5" id="KW-0663">Pyridoxal phosphate</keyword>
<evidence type="ECO:0000259" key="7">
    <source>
        <dbReference type="Pfam" id="PF00155"/>
    </source>
</evidence>
<name>A0A109DDC5_9LACO</name>
<dbReference type="InterPro" id="IPR015424">
    <property type="entry name" value="PyrdxlP-dep_Trfase"/>
</dbReference>
<evidence type="ECO:0000256" key="3">
    <source>
        <dbReference type="ARBA" id="ARBA00022576"/>
    </source>
</evidence>
<evidence type="ECO:0000313" key="8">
    <source>
        <dbReference type="EMBL" id="KWU03355.1"/>
    </source>
</evidence>
<comment type="similarity">
    <text evidence="2 6">Belongs to the class-I pyridoxal-phosphate-dependent aminotransferase family.</text>
</comment>
<dbReference type="InterPro" id="IPR004838">
    <property type="entry name" value="NHTrfase_class1_PyrdxlP-BS"/>
</dbReference>
<dbReference type="RefSeq" id="WP_060462295.1">
    <property type="nucleotide sequence ID" value="NZ_AP025162.1"/>
</dbReference>
<dbReference type="FunFam" id="3.40.640.10:FF:000033">
    <property type="entry name" value="Aspartate aminotransferase"/>
    <property type="match status" value="1"/>
</dbReference>
<evidence type="ECO:0000256" key="1">
    <source>
        <dbReference type="ARBA" id="ARBA00001933"/>
    </source>
</evidence>
<dbReference type="CDD" id="cd00609">
    <property type="entry name" value="AAT_like"/>
    <property type="match status" value="1"/>
</dbReference>
<keyword evidence="3 6" id="KW-0032">Aminotransferase</keyword>